<proteinExistence type="predicted"/>
<evidence type="ECO:0000256" key="1">
    <source>
        <dbReference type="SAM" id="MobiDB-lite"/>
    </source>
</evidence>
<protein>
    <submittedName>
        <fullName evidence="2">Uncharacterized protein</fullName>
    </submittedName>
</protein>
<gene>
    <name evidence="2" type="ORF">NDU88_002829</name>
</gene>
<evidence type="ECO:0000313" key="3">
    <source>
        <dbReference type="Proteomes" id="UP001066276"/>
    </source>
</evidence>
<comment type="caution">
    <text evidence="2">The sequence shown here is derived from an EMBL/GenBank/DDBJ whole genome shotgun (WGS) entry which is preliminary data.</text>
</comment>
<feature type="region of interest" description="Disordered" evidence="1">
    <location>
        <begin position="50"/>
        <end position="73"/>
    </location>
</feature>
<organism evidence="2 3">
    <name type="scientific">Pleurodeles waltl</name>
    <name type="common">Iberian ribbed newt</name>
    <dbReference type="NCBI Taxonomy" id="8319"/>
    <lineage>
        <taxon>Eukaryota</taxon>
        <taxon>Metazoa</taxon>
        <taxon>Chordata</taxon>
        <taxon>Craniata</taxon>
        <taxon>Vertebrata</taxon>
        <taxon>Euteleostomi</taxon>
        <taxon>Amphibia</taxon>
        <taxon>Batrachia</taxon>
        <taxon>Caudata</taxon>
        <taxon>Salamandroidea</taxon>
        <taxon>Salamandridae</taxon>
        <taxon>Pleurodelinae</taxon>
        <taxon>Pleurodeles</taxon>
    </lineage>
</organism>
<dbReference type="AlphaFoldDB" id="A0AAV7RC44"/>
<dbReference type="Proteomes" id="UP001066276">
    <property type="component" value="Chromosome 5"/>
</dbReference>
<dbReference type="EMBL" id="JANPWB010000009">
    <property type="protein sequence ID" value="KAJ1150031.1"/>
    <property type="molecule type" value="Genomic_DNA"/>
</dbReference>
<keyword evidence="3" id="KW-1185">Reference proteome</keyword>
<accession>A0AAV7RC44</accession>
<evidence type="ECO:0000313" key="2">
    <source>
        <dbReference type="EMBL" id="KAJ1150031.1"/>
    </source>
</evidence>
<sequence>MQTSSPGYLGKQSDLCGLRHSRHHGTMERCHCTIEPAGVDSRTPLQCSVLPRSSSPLTSGVGLPGPKGYKRVRDQHLKWRPQLVRSRGSVMYAARPPGCPRCLLPPPVNMGGEPGRR</sequence>
<reference evidence="2" key="1">
    <citation type="journal article" date="2022" name="bioRxiv">
        <title>Sequencing and chromosome-scale assembly of the giantPleurodeles waltlgenome.</title>
        <authorList>
            <person name="Brown T."/>
            <person name="Elewa A."/>
            <person name="Iarovenko S."/>
            <person name="Subramanian E."/>
            <person name="Araus A.J."/>
            <person name="Petzold A."/>
            <person name="Susuki M."/>
            <person name="Suzuki K.-i.T."/>
            <person name="Hayashi T."/>
            <person name="Toyoda A."/>
            <person name="Oliveira C."/>
            <person name="Osipova E."/>
            <person name="Leigh N.D."/>
            <person name="Simon A."/>
            <person name="Yun M.H."/>
        </authorList>
    </citation>
    <scope>NUCLEOTIDE SEQUENCE</scope>
    <source>
        <strain evidence="2">20211129_DDA</strain>
        <tissue evidence="2">Liver</tissue>
    </source>
</reference>
<name>A0AAV7RC44_PLEWA</name>